<dbReference type="AlphaFoldDB" id="A0A7I7SMY0"/>
<evidence type="ECO:0000256" key="2">
    <source>
        <dbReference type="PIRSR" id="PIRSR640198-2"/>
    </source>
</evidence>
<gene>
    <name evidence="4" type="ORF">MSAR_09270</name>
</gene>
<dbReference type="GO" id="GO:0005524">
    <property type="term" value="F:ATP binding"/>
    <property type="evidence" value="ECO:0007669"/>
    <property type="project" value="UniProtKB-KW"/>
</dbReference>
<proteinExistence type="predicted"/>
<dbReference type="EMBL" id="AP022595">
    <property type="protein sequence ID" value="BBY57791.1"/>
    <property type="molecule type" value="Genomic_DNA"/>
</dbReference>
<dbReference type="PANTHER" id="PTHR13504:SF38">
    <property type="entry name" value="FIDO DOMAIN-CONTAINING PROTEIN"/>
    <property type="match status" value="1"/>
</dbReference>
<dbReference type="RefSeq" id="WP_407663870.1">
    <property type="nucleotide sequence ID" value="NZ_AP022595.1"/>
</dbReference>
<dbReference type="SUPFAM" id="SSF140931">
    <property type="entry name" value="Fic-like"/>
    <property type="match status" value="1"/>
</dbReference>
<dbReference type="KEGG" id="msar:MSAR_09270"/>
<dbReference type="SUPFAM" id="SSF46785">
    <property type="entry name" value="Winged helix' DNA-binding domain"/>
    <property type="match status" value="1"/>
</dbReference>
<evidence type="ECO:0000256" key="1">
    <source>
        <dbReference type="PIRSR" id="PIRSR640198-1"/>
    </source>
</evidence>
<dbReference type="InterPro" id="IPR036597">
    <property type="entry name" value="Fido-like_dom_sf"/>
</dbReference>
<keyword evidence="2" id="KW-0547">Nucleotide-binding</keyword>
<dbReference type="Pfam" id="PF02661">
    <property type="entry name" value="Fic"/>
    <property type="match status" value="1"/>
</dbReference>
<keyword evidence="2" id="KW-0067">ATP-binding</keyword>
<dbReference type="InterPro" id="IPR040198">
    <property type="entry name" value="Fido_containing"/>
</dbReference>
<dbReference type="PROSITE" id="PS51459">
    <property type="entry name" value="FIDO"/>
    <property type="match status" value="1"/>
</dbReference>
<dbReference type="PANTHER" id="PTHR13504">
    <property type="entry name" value="FIDO DOMAIN-CONTAINING PROTEIN DDB_G0283145"/>
    <property type="match status" value="1"/>
</dbReference>
<name>A0A7I7SMY0_9MYCO</name>
<keyword evidence="5" id="KW-1185">Reference proteome</keyword>
<evidence type="ECO:0000259" key="3">
    <source>
        <dbReference type="PROSITE" id="PS51459"/>
    </source>
</evidence>
<dbReference type="Gene3D" id="1.10.3290.10">
    <property type="entry name" value="Fido-like domain"/>
    <property type="match status" value="1"/>
</dbReference>
<organism evidence="4 5">
    <name type="scientific">Mycolicibacterium sarraceniae</name>
    <dbReference type="NCBI Taxonomy" id="1534348"/>
    <lineage>
        <taxon>Bacteria</taxon>
        <taxon>Bacillati</taxon>
        <taxon>Actinomycetota</taxon>
        <taxon>Actinomycetes</taxon>
        <taxon>Mycobacteriales</taxon>
        <taxon>Mycobacteriaceae</taxon>
        <taxon>Mycolicibacterium</taxon>
    </lineage>
</organism>
<dbReference type="InterPro" id="IPR036390">
    <property type="entry name" value="WH_DNA-bd_sf"/>
</dbReference>
<accession>A0A7I7SMY0</accession>
<feature type="binding site" evidence="2">
    <location>
        <begin position="232"/>
        <end position="239"/>
    </location>
    <ligand>
        <name>ATP</name>
        <dbReference type="ChEBI" id="CHEBI:30616"/>
    </ligand>
</feature>
<evidence type="ECO:0000313" key="4">
    <source>
        <dbReference type="EMBL" id="BBY57791.1"/>
    </source>
</evidence>
<evidence type="ECO:0000313" key="5">
    <source>
        <dbReference type="Proteomes" id="UP000466445"/>
    </source>
</evidence>
<dbReference type="InterPro" id="IPR003812">
    <property type="entry name" value="Fido"/>
</dbReference>
<feature type="active site" evidence="1">
    <location>
        <position position="228"/>
    </location>
</feature>
<sequence>MASLPGTAIGHERLTWPASTEAGYGLADLRAAQRQAGEYDAAIPAAIADLEADLPANVLANADEASREIARFDAELGQEIAPFASVLLRSESAASSHIENLTASARAIAEAEALGGGGDGRRNATLIVANTEAMKAAIALADELEEHAILAMHAALMHAIRPSTAGRWRTEQVWIGGGAFGPRGADFIAPHHERVQPAIADLLAYARRTDVPTLPQIAIAHAQFETVHPFTDGNGRTGRALVQAMLRNKRLTRQITVPVSAGLLSNTGAYFQALGSYRDGDPAPIVEQLSSAAILAVVNGRHLVGDLRKTRERWNEQITARRDSAVHRVADLLVRQPVFNALTLQRELGITTGNARRYVDPLVEAGVIVEFTDRTRNRAWRAPEILSALDAFAERAGRRTLAM</sequence>
<dbReference type="Proteomes" id="UP000466445">
    <property type="component" value="Chromosome"/>
</dbReference>
<reference evidence="4 5" key="1">
    <citation type="journal article" date="2019" name="Emerg. Microbes Infect.">
        <title>Comprehensive subspecies identification of 175 nontuberculous mycobacteria species based on 7547 genomic profiles.</title>
        <authorList>
            <person name="Matsumoto Y."/>
            <person name="Kinjo T."/>
            <person name="Motooka D."/>
            <person name="Nabeya D."/>
            <person name="Jung N."/>
            <person name="Uechi K."/>
            <person name="Horii T."/>
            <person name="Iida T."/>
            <person name="Fujita J."/>
            <person name="Nakamura S."/>
        </authorList>
    </citation>
    <scope>NUCLEOTIDE SEQUENCE [LARGE SCALE GENOMIC DNA]</scope>
    <source>
        <strain evidence="4 5">JCM 30395</strain>
    </source>
</reference>
<protein>
    <submittedName>
        <fullName evidence="4">Fic family protein</fullName>
    </submittedName>
</protein>
<feature type="domain" description="Fido" evidence="3">
    <location>
        <begin position="144"/>
        <end position="291"/>
    </location>
</feature>